<keyword evidence="9" id="KW-1185">Reference proteome</keyword>
<feature type="transmembrane region" description="Helical" evidence="6">
    <location>
        <begin position="49"/>
        <end position="71"/>
    </location>
</feature>
<dbReference type="AlphaFoldDB" id="A0A229P3I7"/>
<sequence length="420" mass="46994">MNWLDLSSSAFIAAFFLYCFGFLFYVMAIAGRKWSHGDPVRHERKWGRIAFTVSALGLAAQLTFFFTRWIGQGHIPVSNMYEFMTFLGMAVMIAFVVIILIYRKPILGMVTLPLVIIIISYASVFPQEVQPLIPALNSYWLKIHVTTAALGEAFLAVGFAAGLLHLLRTVDFSSNTASAKKERFWLEATLFMLLVACGFIVSVFGFRMAGYEAEFKQETVDVTGAGQAVSETETVIYSLPPIVQPFNSTVIQADAFLGVDKPLAEAPSWMKGINAGRKLNTVVWSLLTGAVLYGLLRLIFRKRLSAVIHPLTTDIDPDDLDEISYRAIAIGFPIFTLGALIFAMIWAQIAWSRFWGWDPKEVWALITWLFYSAYLHLRLSRGWHGKRSSWLTVIGFVIIMFTLIGVNLVIAGLHSYAGTK</sequence>
<dbReference type="InterPro" id="IPR045062">
    <property type="entry name" value="Cyt_c_biogenesis_CcsA/CcmC"/>
</dbReference>
<gene>
    <name evidence="8" type="ORF">CGZ75_08515</name>
</gene>
<feature type="transmembrane region" description="Helical" evidence="6">
    <location>
        <begin position="282"/>
        <end position="300"/>
    </location>
</feature>
<dbReference type="GO" id="GO:0005886">
    <property type="term" value="C:plasma membrane"/>
    <property type="evidence" value="ECO:0007669"/>
    <property type="project" value="TreeGrafter"/>
</dbReference>
<feature type="transmembrane region" description="Helical" evidence="6">
    <location>
        <begin position="188"/>
        <end position="206"/>
    </location>
</feature>
<feature type="transmembrane region" description="Helical" evidence="6">
    <location>
        <begin position="391"/>
        <end position="417"/>
    </location>
</feature>
<feature type="transmembrane region" description="Helical" evidence="6">
    <location>
        <begin position="327"/>
        <end position="350"/>
    </location>
</feature>
<evidence type="ECO:0000256" key="6">
    <source>
        <dbReference type="SAM" id="Phobius"/>
    </source>
</evidence>
<keyword evidence="2 6" id="KW-0812">Transmembrane</keyword>
<dbReference type="InterPro" id="IPR002541">
    <property type="entry name" value="Cyt_c_assembly"/>
</dbReference>
<keyword evidence="4 6" id="KW-1133">Transmembrane helix</keyword>
<evidence type="ECO:0000256" key="5">
    <source>
        <dbReference type="ARBA" id="ARBA00023136"/>
    </source>
</evidence>
<reference evidence="8 9" key="1">
    <citation type="submission" date="2017-07" db="EMBL/GenBank/DDBJ databases">
        <title>Paenibacillus herberti R33 genome sequencing and assembly.</title>
        <authorList>
            <person name="Su W."/>
        </authorList>
    </citation>
    <scope>NUCLEOTIDE SEQUENCE [LARGE SCALE GENOMIC DNA]</scope>
    <source>
        <strain evidence="8 9">R33</strain>
    </source>
</reference>
<dbReference type="OrthoDB" id="9814290at2"/>
<feature type="domain" description="Cytochrome c assembly protein" evidence="7">
    <location>
        <begin position="78"/>
        <end position="177"/>
    </location>
</feature>
<evidence type="ECO:0000256" key="2">
    <source>
        <dbReference type="ARBA" id="ARBA00022692"/>
    </source>
</evidence>
<dbReference type="GO" id="GO:0017004">
    <property type="term" value="P:cytochrome complex assembly"/>
    <property type="evidence" value="ECO:0007669"/>
    <property type="project" value="UniProtKB-KW"/>
</dbReference>
<feature type="domain" description="Cytochrome c assembly protein" evidence="7">
    <location>
        <begin position="286"/>
        <end position="414"/>
    </location>
</feature>
<dbReference type="RefSeq" id="WP_089523772.1">
    <property type="nucleotide sequence ID" value="NZ_NMUQ01000001.1"/>
</dbReference>
<organism evidence="8 9">
    <name type="scientific">Paenibacillus herberti</name>
    <dbReference type="NCBI Taxonomy" id="1619309"/>
    <lineage>
        <taxon>Bacteria</taxon>
        <taxon>Bacillati</taxon>
        <taxon>Bacillota</taxon>
        <taxon>Bacilli</taxon>
        <taxon>Bacillales</taxon>
        <taxon>Paenibacillaceae</taxon>
        <taxon>Paenibacillus</taxon>
    </lineage>
</organism>
<feature type="transmembrane region" description="Helical" evidence="6">
    <location>
        <begin position="83"/>
        <end position="101"/>
    </location>
</feature>
<evidence type="ECO:0000313" key="8">
    <source>
        <dbReference type="EMBL" id="OXM16688.1"/>
    </source>
</evidence>
<dbReference type="PANTHER" id="PTHR30071">
    <property type="entry name" value="HEME EXPORTER PROTEIN C"/>
    <property type="match status" value="1"/>
</dbReference>
<feature type="transmembrane region" description="Helical" evidence="6">
    <location>
        <begin position="106"/>
        <end position="125"/>
    </location>
</feature>
<name>A0A229P3I7_9BACL</name>
<evidence type="ECO:0000256" key="3">
    <source>
        <dbReference type="ARBA" id="ARBA00022748"/>
    </source>
</evidence>
<dbReference type="PANTHER" id="PTHR30071:SF1">
    <property type="entry name" value="CYTOCHROME B_B6 PROTEIN-RELATED"/>
    <property type="match status" value="1"/>
</dbReference>
<proteinExistence type="predicted"/>
<dbReference type="Pfam" id="PF01578">
    <property type="entry name" value="Cytochrom_C_asm"/>
    <property type="match status" value="2"/>
</dbReference>
<evidence type="ECO:0000313" key="9">
    <source>
        <dbReference type="Proteomes" id="UP000215145"/>
    </source>
</evidence>
<feature type="transmembrane region" description="Helical" evidence="6">
    <location>
        <begin position="362"/>
        <end position="379"/>
    </location>
</feature>
<dbReference type="GO" id="GO:0020037">
    <property type="term" value="F:heme binding"/>
    <property type="evidence" value="ECO:0007669"/>
    <property type="project" value="InterPro"/>
</dbReference>
<dbReference type="EMBL" id="NMUQ01000001">
    <property type="protein sequence ID" value="OXM16688.1"/>
    <property type="molecule type" value="Genomic_DNA"/>
</dbReference>
<evidence type="ECO:0000259" key="7">
    <source>
        <dbReference type="Pfam" id="PF01578"/>
    </source>
</evidence>
<comment type="subcellular location">
    <subcellularLocation>
        <location evidence="1">Membrane</location>
        <topology evidence="1">Multi-pass membrane protein</topology>
    </subcellularLocation>
</comment>
<keyword evidence="3" id="KW-0201">Cytochrome c-type biogenesis</keyword>
<comment type="caution">
    <text evidence="8">The sequence shown here is derived from an EMBL/GenBank/DDBJ whole genome shotgun (WGS) entry which is preliminary data.</text>
</comment>
<feature type="transmembrane region" description="Helical" evidence="6">
    <location>
        <begin position="6"/>
        <end position="28"/>
    </location>
</feature>
<accession>A0A229P3I7</accession>
<dbReference type="Proteomes" id="UP000215145">
    <property type="component" value="Unassembled WGS sequence"/>
</dbReference>
<protein>
    <submittedName>
        <fullName evidence="8">C-type cytochrome biogenesis protein CcsB</fullName>
    </submittedName>
</protein>
<evidence type="ECO:0000256" key="4">
    <source>
        <dbReference type="ARBA" id="ARBA00022989"/>
    </source>
</evidence>
<keyword evidence="5 6" id="KW-0472">Membrane</keyword>
<feature type="transmembrane region" description="Helical" evidence="6">
    <location>
        <begin position="145"/>
        <end position="167"/>
    </location>
</feature>
<evidence type="ECO:0000256" key="1">
    <source>
        <dbReference type="ARBA" id="ARBA00004141"/>
    </source>
</evidence>